<dbReference type="AlphaFoldDB" id="A0A938WKY7"/>
<name>A0A938WKY7_9BACT</name>
<keyword evidence="2" id="KW-1185">Reference proteome</keyword>
<dbReference type="Proteomes" id="UP000764045">
    <property type="component" value="Unassembled WGS sequence"/>
</dbReference>
<sequence length="262" mass="29455">MAALPLCSAAQEADSTASARITTAAYMVGAGRTKVLDTYLSQEHFAGPGFTFLATVERQRPGSRWLTAMQHQANISTTRDRSRQSRQLEGSYNFYWGRYHCWQLAADRLTLMAGGMVDANIGFIYNTGNGNNPAQARLHLNVMPSAAAAYRFSIGKCRMAIRYEAQLPLIGVMFSPNYGQSYYELFSRGNYDHNVVPTTLVSAPCLRQQLMADVNIGRRTTLRFGYLGDYLQADVNNLKSHVYSHRFMIGFVKRFKLISYRP</sequence>
<protein>
    <submittedName>
        <fullName evidence="1">DUF3316 domain-containing protein</fullName>
    </submittedName>
</protein>
<organism evidence="1 2">
    <name type="scientific">Marseilla massiliensis</name>
    <dbReference type="NCBI Taxonomy" id="1841864"/>
    <lineage>
        <taxon>Bacteria</taxon>
        <taxon>Pseudomonadati</taxon>
        <taxon>Bacteroidota</taxon>
        <taxon>Bacteroidia</taxon>
        <taxon>Bacteroidales</taxon>
        <taxon>Prevotellaceae</taxon>
        <taxon>Marseilla</taxon>
    </lineage>
</organism>
<evidence type="ECO:0000313" key="2">
    <source>
        <dbReference type="Proteomes" id="UP000764045"/>
    </source>
</evidence>
<proteinExistence type="predicted"/>
<evidence type="ECO:0000313" key="1">
    <source>
        <dbReference type="EMBL" id="MBM6660538.1"/>
    </source>
</evidence>
<dbReference type="EMBL" id="JACJJL010000002">
    <property type="protein sequence ID" value="MBM6660538.1"/>
    <property type="molecule type" value="Genomic_DNA"/>
</dbReference>
<gene>
    <name evidence="1" type="ORF">H6B30_02000</name>
</gene>
<reference evidence="1 2" key="1">
    <citation type="journal article" date="2021" name="Sci. Rep.">
        <title>The distribution of antibiotic resistance genes in chicken gut microbiota commensals.</title>
        <authorList>
            <person name="Juricova H."/>
            <person name="Matiasovicova J."/>
            <person name="Kubasova T."/>
            <person name="Cejkova D."/>
            <person name="Rychlik I."/>
        </authorList>
    </citation>
    <scope>NUCLEOTIDE SEQUENCE [LARGE SCALE GENOMIC DNA]</scope>
    <source>
        <strain evidence="1 2">An819</strain>
    </source>
</reference>
<accession>A0A938WKY7</accession>
<comment type="caution">
    <text evidence="1">The sequence shown here is derived from an EMBL/GenBank/DDBJ whole genome shotgun (WGS) entry which is preliminary data.</text>
</comment>